<feature type="domain" description="Beta-lactamase-related" evidence="2">
    <location>
        <begin position="49"/>
        <end position="330"/>
    </location>
</feature>
<dbReference type="InterPro" id="IPR001466">
    <property type="entry name" value="Beta-lactam-related"/>
</dbReference>
<dbReference type="SMART" id="SM00028">
    <property type="entry name" value="TPR"/>
    <property type="match status" value="2"/>
</dbReference>
<accession>A0A4R7D9X8</accession>
<name>A0A4R7D9X8_9FLAO</name>
<evidence type="ECO:0000256" key="1">
    <source>
        <dbReference type="PROSITE-ProRule" id="PRU00339"/>
    </source>
</evidence>
<dbReference type="InterPro" id="IPR019734">
    <property type="entry name" value="TPR_rpt"/>
</dbReference>
<evidence type="ECO:0000259" key="2">
    <source>
        <dbReference type="Pfam" id="PF00144"/>
    </source>
</evidence>
<dbReference type="InterPro" id="IPR011990">
    <property type="entry name" value="TPR-like_helical_dom_sf"/>
</dbReference>
<dbReference type="SUPFAM" id="SSF56601">
    <property type="entry name" value="beta-lactamase/transpeptidase-like"/>
    <property type="match status" value="1"/>
</dbReference>
<organism evidence="3 4">
    <name type="scientific">Maribacter caenipelagi</name>
    <dbReference type="NCBI Taxonomy" id="1447781"/>
    <lineage>
        <taxon>Bacteria</taxon>
        <taxon>Pseudomonadati</taxon>
        <taxon>Bacteroidota</taxon>
        <taxon>Flavobacteriia</taxon>
        <taxon>Flavobacteriales</taxon>
        <taxon>Flavobacteriaceae</taxon>
        <taxon>Maribacter</taxon>
    </lineage>
</organism>
<proteinExistence type="predicted"/>
<dbReference type="PANTHER" id="PTHR46825">
    <property type="entry name" value="D-ALANYL-D-ALANINE-CARBOXYPEPTIDASE/ENDOPEPTIDASE AMPH"/>
    <property type="match status" value="1"/>
</dbReference>
<dbReference type="PROSITE" id="PS50005">
    <property type="entry name" value="TPR"/>
    <property type="match status" value="1"/>
</dbReference>
<dbReference type="InterPro" id="IPR012338">
    <property type="entry name" value="Beta-lactam/transpept-like"/>
</dbReference>
<evidence type="ECO:0000313" key="3">
    <source>
        <dbReference type="EMBL" id="TDS16674.1"/>
    </source>
</evidence>
<dbReference type="SUPFAM" id="SSF48452">
    <property type="entry name" value="TPR-like"/>
    <property type="match status" value="1"/>
</dbReference>
<gene>
    <name evidence="3" type="ORF">DFQ03_1155</name>
</gene>
<dbReference type="InterPro" id="IPR050491">
    <property type="entry name" value="AmpC-like"/>
</dbReference>
<dbReference type="EMBL" id="SNZW01000013">
    <property type="protein sequence ID" value="TDS16674.1"/>
    <property type="molecule type" value="Genomic_DNA"/>
</dbReference>
<dbReference type="Gene3D" id="3.40.710.10">
    <property type="entry name" value="DD-peptidase/beta-lactamase superfamily"/>
    <property type="match status" value="1"/>
</dbReference>
<dbReference type="Proteomes" id="UP000295274">
    <property type="component" value="Unassembled WGS sequence"/>
</dbReference>
<keyword evidence="1" id="KW-0802">TPR repeat</keyword>
<dbReference type="AlphaFoldDB" id="A0A4R7D9X8"/>
<dbReference type="OrthoDB" id="9793489at2"/>
<protein>
    <submittedName>
        <fullName evidence="3">CubicO group peptidase (Beta-lactamase class C family)</fullName>
    </submittedName>
</protein>
<reference evidence="3 4" key="1">
    <citation type="submission" date="2019-03" db="EMBL/GenBank/DDBJ databases">
        <title>Genomic Encyclopedia of Type Strains, Phase III (KMG-III): the genomes of soil and plant-associated and newly described type strains.</title>
        <authorList>
            <person name="Whitman W."/>
        </authorList>
    </citation>
    <scope>NUCLEOTIDE SEQUENCE [LARGE SCALE GENOMIC DNA]</scope>
    <source>
        <strain evidence="3 4">CECT 8455</strain>
    </source>
</reference>
<sequence>MNRIKSLFFLTSIIFFTNCQNKKKPTAKYLSETTINQIDTLMKVSFDRGLFNGNVLIARGNNIIYQNEFGYSDATRSKKLSRNSIFNIGSIAKEFNAVGIMILNERGLLNLDDKISNFELQLPEWSNTISIRHLLQYTSGLPRINWNNIKNDKDIYNELKNIKHLSFKPGTDYLYSNNNVFLQRRIVEQVSGMSFNDFIQKNLLIPGGMTNAIIDADSQNPELVTAFNNSFVNDRAMDIEFSGWVNPSANDMYKWIINLHSGQFISDKSLITLFDSHSKESSSALGIGVIENDTLLIHQHHGSSFNYESFIHYNVKEDLSIVLMTNNKNRKLREITDAVENILKGNSFSIPQKSIYFAIREKCYDNANEGIQLYKNLKKQNFPEYNFSDENELNQLGYDLIKKGQIEGAISIFTLLISEFPNSSNAFDSMGESYFLNDQFELSKISYQKSLELNPENTNAEEMINRIEKINVKTN</sequence>
<dbReference type="Gene3D" id="1.25.40.10">
    <property type="entry name" value="Tetratricopeptide repeat domain"/>
    <property type="match status" value="1"/>
</dbReference>
<dbReference type="Pfam" id="PF00144">
    <property type="entry name" value="Beta-lactamase"/>
    <property type="match status" value="1"/>
</dbReference>
<keyword evidence="4" id="KW-1185">Reference proteome</keyword>
<evidence type="ECO:0000313" key="4">
    <source>
        <dbReference type="Proteomes" id="UP000295274"/>
    </source>
</evidence>
<comment type="caution">
    <text evidence="3">The sequence shown here is derived from an EMBL/GenBank/DDBJ whole genome shotgun (WGS) entry which is preliminary data.</text>
</comment>
<feature type="repeat" description="TPR" evidence="1">
    <location>
        <begin position="424"/>
        <end position="457"/>
    </location>
</feature>
<dbReference type="PANTHER" id="PTHR46825:SF9">
    <property type="entry name" value="BETA-LACTAMASE-RELATED DOMAIN-CONTAINING PROTEIN"/>
    <property type="match status" value="1"/>
</dbReference>